<accession>K1UT20</accession>
<dbReference type="Pfam" id="PF04024">
    <property type="entry name" value="PspC"/>
    <property type="match status" value="1"/>
</dbReference>
<evidence type="ECO:0000259" key="2">
    <source>
        <dbReference type="Pfam" id="PF04024"/>
    </source>
</evidence>
<dbReference type="EMBL" id="AJWY01003669">
    <property type="protein sequence ID" value="EKC74666.1"/>
    <property type="molecule type" value="Genomic_DNA"/>
</dbReference>
<evidence type="ECO:0000256" key="1">
    <source>
        <dbReference type="SAM" id="Phobius"/>
    </source>
</evidence>
<feature type="transmembrane region" description="Helical" evidence="1">
    <location>
        <begin position="12"/>
        <end position="36"/>
    </location>
</feature>
<keyword evidence="1" id="KW-1133">Transmembrane helix</keyword>
<keyword evidence="1" id="KW-0812">Transmembrane</keyword>
<dbReference type="InterPro" id="IPR007168">
    <property type="entry name" value="Phageshock_PspC_N"/>
</dbReference>
<protein>
    <submittedName>
        <fullName evidence="3">Phage shock protein C, PspC</fullName>
    </submittedName>
</protein>
<evidence type="ECO:0000313" key="3">
    <source>
        <dbReference type="EMBL" id="EKC74666.1"/>
    </source>
</evidence>
<dbReference type="AlphaFoldDB" id="K1UT20"/>
<organism evidence="3">
    <name type="scientific">human gut metagenome</name>
    <dbReference type="NCBI Taxonomy" id="408170"/>
    <lineage>
        <taxon>unclassified sequences</taxon>
        <taxon>metagenomes</taxon>
        <taxon>organismal metagenomes</taxon>
    </lineage>
</organism>
<comment type="caution">
    <text evidence="3">The sequence shown here is derived from an EMBL/GenBank/DDBJ whole genome shotgun (WGS) entry which is preliminary data.</text>
</comment>
<reference evidence="3" key="1">
    <citation type="journal article" date="2013" name="Environ. Microbiol.">
        <title>Microbiota from the distal guts of lean and obese adolescents exhibit partial functional redundancy besides clear differences in community structure.</title>
        <authorList>
            <person name="Ferrer M."/>
            <person name="Ruiz A."/>
            <person name="Lanza F."/>
            <person name="Haange S.B."/>
            <person name="Oberbach A."/>
            <person name="Till H."/>
            <person name="Bargiela R."/>
            <person name="Campoy C."/>
            <person name="Segura M.T."/>
            <person name="Richter M."/>
            <person name="von Bergen M."/>
            <person name="Seifert J."/>
            <person name="Suarez A."/>
        </authorList>
    </citation>
    <scope>NUCLEOTIDE SEQUENCE</scope>
</reference>
<name>K1UT20_9ZZZZ</name>
<sequence>YIDVDPTIVRLVYTALTLFTAGFPGILFYIICAIVIPQKPFDVEP</sequence>
<feature type="non-terminal residue" evidence="3">
    <location>
        <position position="1"/>
    </location>
</feature>
<feature type="domain" description="Phage shock protein PspC N-terminal" evidence="2">
    <location>
        <begin position="1"/>
        <end position="39"/>
    </location>
</feature>
<proteinExistence type="predicted"/>
<keyword evidence="1" id="KW-0472">Membrane</keyword>
<gene>
    <name evidence="3" type="ORF">LEA_05632</name>
</gene>